<dbReference type="EC" id="2.7.13.3" evidence="2"/>
<comment type="catalytic activity">
    <reaction evidence="1">
        <text>ATP + protein L-histidine = ADP + protein N-phospho-L-histidine.</text>
        <dbReference type="EC" id="2.7.13.3"/>
    </reaction>
</comment>
<dbReference type="Gene3D" id="3.30.565.10">
    <property type="entry name" value="Histidine kinase-like ATPase, C-terminal domain"/>
    <property type="match status" value="1"/>
</dbReference>
<evidence type="ECO:0000313" key="11">
    <source>
        <dbReference type="Proteomes" id="UP000253570"/>
    </source>
</evidence>
<keyword evidence="3" id="KW-0597">Phosphoprotein</keyword>
<evidence type="ECO:0000256" key="1">
    <source>
        <dbReference type="ARBA" id="ARBA00000085"/>
    </source>
</evidence>
<dbReference type="SUPFAM" id="SSF47384">
    <property type="entry name" value="Homodimeric domain of signal transducing histidine kinase"/>
    <property type="match status" value="1"/>
</dbReference>
<proteinExistence type="predicted"/>
<protein>
    <recommendedName>
        <fullName evidence="2">histidine kinase</fullName>
        <ecNumber evidence="2">2.7.13.3</ecNumber>
    </recommendedName>
</protein>
<accession>A0A368DIQ5</accession>
<evidence type="ECO:0000256" key="5">
    <source>
        <dbReference type="ARBA" id="ARBA00022741"/>
    </source>
</evidence>
<comment type="caution">
    <text evidence="10">The sequence shown here is derived from an EMBL/GenBank/DDBJ whole genome shotgun (WGS) entry which is preliminary data.</text>
</comment>
<name>A0A368DIQ5_9PROT</name>
<evidence type="ECO:0000259" key="9">
    <source>
        <dbReference type="PROSITE" id="PS50109"/>
    </source>
</evidence>
<dbReference type="InterPro" id="IPR036890">
    <property type="entry name" value="HATPase_C_sf"/>
</dbReference>
<dbReference type="SMART" id="SM00388">
    <property type="entry name" value="HisKA"/>
    <property type="match status" value="1"/>
</dbReference>
<dbReference type="PANTHER" id="PTHR43065">
    <property type="entry name" value="SENSOR HISTIDINE KINASE"/>
    <property type="match status" value="1"/>
</dbReference>
<dbReference type="GO" id="GO:0005524">
    <property type="term" value="F:ATP binding"/>
    <property type="evidence" value="ECO:0007669"/>
    <property type="project" value="UniProtKB-KW"/>
</dbReference>
<dbReference type="SUPFAM" id="SSF55874">
    <property type="entry name" value="ATPase domain of HSP90 chaperone/DNA topoisomerase II/histidine kinase"/>
    <property type="match status" value="1"/>
</dbReference>
<keyword evidence="6 10" id="KW-0418">Kinase</keyword>
<evidence type="ECO:0000256" key="4">
    <source>
        <dbReference type="ARBA" id="ARBA00022679"/>
    </source>
</evidence>
<dbReference type="AlphaFoldDB" id="A0A368DIQ5"/>
<evidence type="ECO:0000313" key="10">
    <source>
        <dbReference type="EMBL" id="RCL71524.1"/>
    </source>
</evidence>
<reference evidence="10 11" key="1">
    <citation type="journal article" date="2018" name="Microbiome">
        <title>Fine metagenomic profile of the Mediterranean stratified and mixed water columns revealed by assembly and recruitment.</title>
        <authorList>
            <person name="Haro-Moreno J.M."/>
            <person name="Lopez-Perez M."/>
            <person name="De La Torre J.R."/>
            <person name="Picazo A."/>
            <person name="Camacho A."/>
            <person name="Rodriguez-Valera F."/>
        </authorList>
    </citation>
    <scope>NUCLEOTIDE SEQUENCE [LARGE SCALE GENOMIC DNA]</scope>
    <source>
        <strain evidence="10">MED-G57</strain>
    </source>
</reference>
<evidence type="ECO:0000256" key="6">
    <source>
        <dbReference type="ARBA" id="ARBA00022777"/>
    </source>
</evidence>
<keyword evidence="8" id="KW-0902">Two-component regulatory system</keyword>
<feature type="domain" description="Histidine kinase" evidence="9">
    <location>
        <begin position="142"/>
        <end position="362"/>
    </location>
</feature>
<dbReference type="PRINTS" id="PR00344">
    <property type="entry name" value="BCTRLSENSOR"/>
</dbReference>
<organism evidence="10 11">
    <name type="scientific">PS1 clade bacterium</name>
    <dbReference type="NCBI Taxonomy" id="2175152"/>
    <lineage>
        <taxon>Bacteria</taxon>
        <taxon>Pseudomonadati</taxon>
        <taxon>Pseudomonadota</taxon>
        <taxon>Alphaproteobacteria</taxon>
        <taxon>PS1 clade</taxon>
    </lineage>
</organism>
<evidence type="ECO:0000256" key="2">
    <source>
        <dbReference type="ARBA" id="ARBA00012438"/>
    </source>
</evidence>
<dbReference type="SMART" id="SM00387">
    <property type="entry name" value="HATPase_c"/>
    <property type="match status" value="1"/>
</dbReference>
<dbReference type="Pfam" id="PF00512">
    <property type="entry name" value="HisKA"/>
    <property type="match status" value="1"/>
</dbReference>
<dbReference type="InterPro" id="IPR005467">
    <property type="entry name" value="His_kinase_dom"/>
</dbReference>
<dbReference type="Pfam" id="PF02518">
    <property type="entry name" value="HATPase_c"/>
    <property type="match status" value="1"/>
</dbReference>
<dbReference type="InterPro" id="IPR003594">
    <property type="entry name" value="HATPase_dom"/>
</dbReference>
<evidence type="ECO:0000256" key="7">
    <source>
        <dbReference type="ARBA" id="ARBA00022840"/>
    </source>
</evidence>
<dbReference type="EMBL" id="QOQD01000025">
    <property type="protein sequence ID" value="RCL71524.1"/>
    <property type="molecule type" value="Genomic_DNA"/>
</dbReference>
<gene>
    <name evidence="10" type="ORF">DBW71_06545</name>
</gene>
<dbReference type="CDD" id="cd00082">
    <property type="entry name" value="HisKA"/>
    <property type="match status" value="1"/>
</dbReference>
<dbReference type="Gene3D" id="3.30.450.20">
    <property type="entry name" value="PAS domain"/>
    <property type="match status" value="1"/>
</dbReference>
<dbReference type="PROSITE" id="PS50109">
    <property type="entry name" value="HIS_KIN"/>
    <property type="match status" value="1"/>
</dbReference>
<dbReference type="GO" id="GO:0000155">
    <property type="term" value="F:phosphorelay sensor kinase activity"/>
    <property type="evidence" value="ECO:0007669"/>
    <property type="project" value="InterPro"/>
</dbReference>
<dbReference type="Proteomes" id="UP000253570">
    <property type="component" value="Unassembled WGS sequence"/>
</dbReference>
<keyword evidence="7" id="KW-0067">ATP-binding</keyword>
<evidence type="ECO:0000256" key="3">
    <source>
        <dbReference type="ARBA" id="ARBA00022553"/>
    </source>
</evidence>
<keyword evidence="4" id="KW-0808">Transferase</keyword>
<dbReference type="InterPro" id="IPR004358">
    <property type="entry name" value="Sig_transdc_His_kin-like_C"/>
</dbReference>
<keyword evidence="5" id="KW-0547">Nucleotide-binding</keyword>
<sequence>MKTILNKKDLDFDSLIRTIKYPLIILDKENFIQAANDEAEMFFGISRNILNKYKFSSLYPDTSPLFYLINQSRENGNTIREYSLNITNPINQITHEVDIQVSPFEESDYLLLIIIERGIAKKFNKQYLQAGSSKSLIEMSSILAHEIKNPLSGIKGAAQLLMDGISAEDQSLINIICDETDRIKNLINSMEIFSDSSQIKKEKINMHTIFNHVKMIAENGFAKDIKFYERFDPSLPDVDVNKDLLIQVFLNLIKNSSEAIKRNTTEGEITLSSSFLSSVRISLPTTNKKIELPLCFSIEDNGGGIAEGLFDSIFDPFISSKKDGKGLGLAIVSKIIQDHDGVIECQLTKKGTKMSILLPISK</sequence>
<dbReference type="InterPro" id="IPR036097">
    <property type="entry name" value="HisK_dim/P_sf"/>
</dbReference>
<evidence type="ECO:0000256" key="8">
    <source>
        <dbReference type="ARBA" id="ARBA00023012"/>
    </source>
</evidence>
<dbReference type="Gene3D" id="1.10.287.130">
    <property type="match status" value="1"/>
</dbReference>
<dbReference type="InterPro" id="IPR003661">
    <property type="entry name" value="HisK_dim/P_dom"/>
</dbReference>
<dbReference type="PANTHER" id="PTHR43065:SF10">
    <property type="entry name" value="PEROXIDE STRESS-ACTIVATED HISTIDINE KINASE MAK3"/>
    <property type="match status" value="1"/>
</dbReference>